<comment type="catalytic activity">
    <reaction evidence="15">
        <text>[GlcNAc-(1-&gt;4)-Mur2Ac(oyl-L-Ala-gamma-D-Glu-L-Lys-D-Ala-D-Ala)](n)-di-trans,octa-cis-undecaprenyl diphosphate + beta-D-GlcNAc-(1-&gt;4)-Mur2Ac(oyl-L-Ala-gamma-D-Glu-L-Lys-D-Ala-D-Ala)-di-trans,octa-cis-undecaprenyl diphosphate = [GlcNAc-(1-&gt;4)-Mur2Ac(oyl-L-Ala-gamma-D-Glu-L-Lys-D-Ala-D-Ala)](n+1)-di-trans,octa-cis-undecaprenyl diphosphate + di-trans,octa-cis-undecaprenyl diphosphate + H(+)</text>
        <dbReference type="Rhea" id="RHEA:23708"/>
        <dbReference type="Rhea" id="RHEA-COMP:9602"/>
        <dbReference type="Rhea" id="RHEA-COMP:9603"/>
        <dbReference type="ChEBI" id="CHEBI:15378"/>
        <dbReference type="ChEBI" id="CHEBI:58405"/>
        <dbReference type="ChEBI" id="CHEBI:60033"/>
        <dbReference type="ChEBI" id="CHEBI:78435"/>
        <dbReference type="EC" id="2.4.99.28"/>
    </reaction>
</comment>
<comment type="caution">
    <text evidence="17">The sequence shown here is derived from an EMBL/GenBank/DDBJ whole genome shotgun (WGS) entry which is preliminary data.</text>
</comment>
<keyword evidence="4 16" id="KW-0812">Transmembrane</keyword>
<evidence type="ECO:0000256" key="12">
    <source>
        <dbReference type="ARBA" id="ARBA00041185"/>
    </source>
</evidence>
<name>K1YA85_9BACT</name>
<protein>
    <recommendedName>
        <fullName evidence="12">Probable peptidoglycan glycosyltransferase FtsW</fullName>
        <ecNumber evidence="14">2.4.99.28</ecNumber>
    </recommendedName>
    <alternativeName>
        <fullName evidence="13">Cell division protein FtsW</fullName>
    </alternativeName>
    <alternativeName>
        <fullName evidence="10">Cell wall polymerase</fullName>
    </alternativeName>
    <alternativeName>
        <fullName evidence="9">Peptidoglycan polymerase</fullName>
    </alternativeName>
</protein>
<evidence type="ECO:0000256" key="11">
    <source>
        <dbReference type="ARBA" id="ARBA00038053"/>
    </source>
</evidence>
<evidence type="ECO:0000256" key="4">
    <source>
        <dbReference type="ARBA" id="ARBA00022692"/>
    </source>
</evidence>
<feature type="transmembrane region" description="Helical" evidence="16">
    <location>
        <begin position="173"/>
        <end position="190"/>
    </location>
</feature>
<evidence type="ECO:0000313" key="17">
    <source>
        <dbReference type="EMBL" id="EKD29348.1"/>
    </source>
</evidence>
<dbReference type="GO" id="GO:0008360">
    <property type="term" value="P:regulation of cell shape"/>
    <property type="evidence" value="ECO:0007669"/>
    <property type="project" value="UniProtKB-KW"/>
</dbReference>
<keyword evidence="7 16" id="KW-1133">Transmembrane helix</keyword>
<evidence type="ECO:0000256" key="6">
    <source>
        <dbReference type="ARBA" id="ARBA00022984"/>
    </source>
</evidence>
<dbReference type="GO" id="GO:0005886">
    <property type="term" value="C:plasma membrane"/>
    <property type="evidence" value="ECO:0007669"/>
    <property type="project" value="TreeGrafter"/>
</dbReference>
<dbReference type="EMBL" id="AMFJ01034439">
    <property type="protein sequence ID" value="EKD29348.1"/>
    <property type="molecule type" value="Genomic_DNA"/>
</dbReference>
<dbReference type="GO" id="GO:0015648">
    <property type="term" value="F:lipid-linked peptidoglycan transporter activity"/>
    <property type="evidence" value="ECO:0007669"/>
    <property type="project" value="TreeGrafter"/>
</dbReference>
<evidence type="ECO:0000256" key="7">
    <source>
        <dbReference type="ARBA" id="ARBA00022989"/>
    </source>
</evidence>
<evidence type="ECO:0000256" key="5">
    <source>
        <dbReference type="ARBA" id="ARBA00022960"/>
    </source>
</evidence>
<feature type="transmembrane region" description="Helical" evidence="16">
    <location>
        <begin position="117"/>
        <end position="137"/>
    </location>
</feature>
<dbReference type="EC" id="2.4.99.28" evidence="14"/>
<accession>K1YA85</accession>
<feature type="transmembrane region" description="Helical" evidence="16">
    <location>
        <begin position="329"/>
        <end position="350"/>
    </location>
</feature>
<evidence type="ECO:0000256" key="14">
    <source>
        <dbReference type="ARBA" id="ARBA00044770"/>
    </source>
</evidence>
<feature type="transmembrane region" description="Helical" evidence="16">
    <location>
        <begin position="296"/>
        <end position="317"/>
    </location>
</feature>
<keyword evidence="2" id="KW-0328">Glycosyltransferase</keyword>
<evidence type="ECO:0000256" key="10">
    <source>
        <dbReference type="ARBA" id="ARBA00033270"/>
    </source>
</evidence>
<feature type="transmembrane region" description="Helical" evidence="16">
    <location>
        <begin position="362"/>
        <end position="381"/>
    </location>
</feature>
<evidence type="ECO:0000256" key="1">
    <source>
        <dbReference type="ARBA" id="ARBA00004141"/>
    </source>
</evidence>
<keyword evidence="5" id="KW-0133">Cell shape</keyword>
<evidence type="ECO:0000256" key="9">
    <source>
        <dbReference type="ARBA" id="ARBA00032370"/>
    </source>
</evidence>
<sequence>MQSKNIDYSIFFIVLSLVVFGMIMISSVSVYPSFKVTSLMVTKGLLAEPNNYFYLLKNITHVFLGFLLFAFVVKTPYSFFERYAKHIFIAGIFSLVLVLFIGTTYNGARGWINVPFLPFSLQPVEFMKFGLVIYLAYFLKKRRSQIADFFNGFLPYMFNFGIIMFLLILQPDFGSILICTPLVIAMFFVWWGNTKHLLASFGVFMIFALSIYGLGKHSTTTDRNSLSYITDRVDNFLADNKNAIQNKTINFQTEQGLIAIGSGGFFGLGFGKSIQKFGYLPEVEGDFIFSVISEELGFLGVFFLVSLYLYIGWRGFLIAEATQDLFGKYVATGITTLILSQAFINIGVNLNILPLTGITLPFISYGGSSLLSLMLAVGVLLNISRTADFTRVENNMGLFRRNKVR</sequence>
<evidence type="ECO:0000256" key="13">
    <source>
        <dbReference type="ARBA" id="ARBA00041418"/>
    </source>
</evidence>
<keyword evidence="3" id="KW-0808">Transferase</keyword>
<feature type="transmembrane region" description="Helical" evidence="16">
    <location>
        <begin position="149"/>
        <end position="167"/>
    </location>
</feature>
<dbReference type="GO" id="GO:0008955">
    <property type="term" value="F:peptidoglycan glycosyltransferase activity"/>
    <property type="evidence" value="ECO:0007669"/>
    <property type="project" value="UniProtKB-EC"/>
</dbReference>
<evidence type="ECO:0000256" key="2">
    <source>
        <dbReference type="ARBA" id="ARBA00022676"/>
    </source>
</evidence>
<feature type="transmembrane region" description="Helical" evidence="16">
    <location>
        <begin position="197"/>
        <end position="215"/>
    </location>
</feature>
<gene>
    <name evidence="17" type="ORF">ACD_78C00439G0006</name>
</gene>
<organism evidence="17">
    <name type="scientific">uncultured bacterium</name>
    <name type="common">gcode 4</name>
    <dbReference type="NCBI Taxonomy" id="1234023"/>
    <lineage>
        <taxon>Bacteria</taxon>
        <taxon>environmental samples</taxon>
    </lineage>
</organism>
<comment type="similarity">
    <text evidence="11">Belongs to the SEDS family. FtsW subfamily.</text>
</comment>
<comment type="subcellular location">
    <subcellularLocation>
        <location evidence="1">Membrane</location>
        <topology evidence="1">Multi-pass membrane protein</topology>
    </subcellularLocation>
</comment>
<dbReference type="GO" id="GO:0009252">
    <property type="term" value="P:peptidoglycan biosynthetic process"/>
    <property type="evidence" value="ECO:0007669"/>
    <property type="project" value="UniProtKB-KW"/>
</dbReference>
<dbReference type="PANTHER" id="PTHR30474:SF2">
    <property type="entry name" value="PEPTIDOGLYCAN GLYCOSYLTRANSFERASE FTSW-RELATED"/>
    <property type="match status" value="1"/>
</dbReference>
<evidence type="ECO:0000256" key="8">
    <source>
        <dbReference type="ARBA" id="ARBA00023136"/>
    </source>
</evidence>
<reference evidence="17" key="1">
    <citation type="journal article" date="2012" name="Science">
        <title>Fermentation, hydrogen, and sulfur metabolism in multiple uncultivated bacterial phyla.</title>
        <authorList>
            <person name="Wrighton K.C."/>
            <person name="Thomas B.C."/>
            <person name="Sharon I."/>
            <person name="Miller C.S."/>
            <person name="Castelle C.J."/>
            <person name="VerBerkmoes N.C."/>
            <person name="Wilkins M.J."/>
            <person name="Hettich R.L."/>
            <person name="Lipton M.S."/>
            <person name="Williams K.H."/>
            <person name="Long P.E."/>
            <person name="Banfield J.F."/>
        </authorList>
    </citation>
    <scope>NUCLEOTIDE SEQUENCE [LARGE SCALE GENOMIC DNA]</scope>
</reference>
<dbReference type="Pfam" id="PF01098">
    <property type="entry name" value="FTSW_RODA_SPOVE"/>
    <property type="match status" value="1"/>
</dbReference>
<proteinExistence type="inferred from homology"/>
<evidence type="ECO:0000256" key="16">
    <source>
        <dbReference type="SAM" id="Phobius"/>
    </source>
</evidence>
<keyword evidence="8 16" id="KW-0472">Membrane</keyword>
<evidence type="ECO:0000256" key="3">
    <source>
        <dbReference type="ARBA" id="ARBA00022679"/>
    </source>
</evidence>
<feature type="transmembrane region" description="Helical" evidence="16">
    <location>
        <begin position="85"/>
        <end position="105"/>
    </location>
</feature>
<feature type="transmembrane region" description="Helical" evidence="16">
    <location>
        <begin position="12"/>
        <end position="32"/>
    </location>
</feature>
<evidence type="ECO:0000256" key="15">
    <source>
        <dbReference type="ARBA" id="ARBA00049902"/>
    </source>
</evidence>
<dbReference type="InterPro" id="IPR001182">
    <property type="entry name" value="FtsW/RodA"/>
</dbReference>
<feature type="transmembrane region" description="Helical" evidence="16">
    <location>
        <begin position="52"/>
        <end position="73"/>
    </location>
</feature>
<dbReference type="GO" id="GO:0032153">
    <property type="term" value="C:cell division site"/>
    <property type="evidence" value="ECO:0007669"/>
    <property type="project" value="TreeGrafter"/>
</dbReference>
<dbReference type="AlphaFoldDB" id="K1YA85"/>
<keyword evidence="6" id="KW-0573">Peptidoglycan synthesis</keyword>
<dbReference type="PANTHER" id="PTHR30474">
    <property type="entry name" value="CELL CYCLE PROTEIN"/>
    <property type="match status" value="1"/>
</dbReference>
<dbReference type="GO" id="GO:0051301">
    <property type="term" value="P:cell division"/>
    <property type="evidence" value="ECO:0007669"/>
    <property type="project" value="InterPro"/>
</dbReference>